<reference evidence="2 3" key="1">
    <citation type="submission" date="2023-02" db="EMBL/GenBank/DDBJ databases">
        <title>LHISI_Scaffold_Assembly.</title>
        <authorList>
            <person name="Stuart O.P."/>
            <person name="Cleave R."/>
            <person name="Magrath M.J.L."/>
            <person name="Mikheyev A.S."/>
        </authorList>
    </citation>
    <scope>NUCLEOTIDE SEQUENCE [LARGE SCALE GENOMIC DNA]</scope>
    <source>
        <strain evidence="2">Daus_M_001</strain>
        <tissue evidence="2">Leg muscle</tissue>
    </source>
</reference>
<dbReference type="EMBL" id="JARBHB010000006">
    <property type="protein sequence ID" value="KAJ8880585.1"/>
    <property type="molecule type" value="Genomic_DNA"/>
</dbReference>
<sequence>MQIVCVNILVLVEMKAIYPLHQPKPDFRELKSGGILSLVPGRESILDGDVSPPPLRPTHYDGDVSLPALFTQVPGALSCHVELTRRALRLPPPFHTLFVTSNSIAALSLAPTGFGHELPRQRSQQPPRQLSADVTGKIPEKTRRPTASSGTIPTCENPVSRPGTEPGDVMDTIAGYLGDQSGAVRPVPRAIKTSFRSRVGDVSHVVFLSGEEPESTAALAHDVVTGDGHPCIETGNFPVPYQAAPSQRQNWFLTKAATREQNRVARVQRSEFDISHSTPTLITHRRDAFDCFPVLRNSPKETWRRDGVVVKLLASHQGESSSIPGGVTCGNRSRRCHWLAGILGDLPSSPPVNSVAAPYSTRITLIGSQDLEVKSQPNLFTHSHNSRKPVDQRHRPALVSPAKTGRDLCPVAPTSSPIRDRMILVPNQDTCNRAPAVNQAQSSLVRGACTLAAAPQQHHILVYCLNDVNGIQISKRRKGMRISRVAEAGRRRRQICARKYASCASITRAPTPRRDASLLGITAVAGIYDRPRRRACQHTVDVSVFPDSSRRKWGGGWRLFWERRLQSAGGRVNWSQITAALRAGVSDPRPHCRSLRKTSGCVDVGGYSPFTITSNFPEVLLKFYFQVILPTLANEGTTVAERLACSPSTNSNWVQSPPCSLRSLACGNRARRCRWSAGFLGDLPFPPPLYSSAAPYSPQLPLSALKISMLRAVQISLLPLENKLCQWGRAPHS</sequence>
<accession>A0ABQ9H8N6</accession>
<organism evidence="2 3">
    <name type="scientific">Dryococelus australis</name>
    <dbReference type="NCBI Taxonomy" id="614101"/>
    <lineage>
        <taxon>Eukaryota</taxon>
        <taxon>Metazoa</taxon>
        <taxon>Ecdysozoa</taxon>
        <taxon>Arthropoda</taxon>
        <taxon>Hexapoda</taxon>
        <taxon>Insecta</taxon>
        <taxon>Pterygota</taxon>
        <taxon>Neoptera</taxon>
        <taxon>Polyneoptera</taxon>
        <taxon>Phasmatodea</taxon>
        <taxon>Verophasmatodea</taxon>
        <taxon>Anareolatae</taxon>
        <taxon>Phasmatidae</taxon>
        <taxon>Eurycanthinae</taxon>
        <taxon>Dryococelus</taxon>
    </lineage>
</organism>
<proteinExistence type="predicted"/>
<evidence type="ECO:0000256" key="1">
    <source>
        <dbReference type="SAM" id="MobiDB-lite"/>
    </source>
</evidence>
<evidence type="ECO:0000313" key="3">
    <source>
        <dbReference type="Proteomes" id="UP001159363"/>
    </source>
</evidence>
<dbReference type="Proteomes" id="UP001159363">
    <property type="component" value="Chromosome 5"/>
</dbReference>
<keyword evidence="3" id="KW-1185">Reference proteome</keyword>
<feature type="region of interest" description="Disordered" evidence="1">
    <location>
        <begin position="115"/>
        <end position="164"/>
    </location>
</feature>
<gene>
    <name evidence="2" type="ORF">PR048_017055</name>
</gene>
<name>A0ABQ9H8N6_9NEOP</name>
<feature type="compositionally biased region" description="Polar residues" evidence="1">
    <location>
        <begin position="145"/>
        <end position="154"/>
    </location>
</feature>
<protein>
    <submittedName>
        <fullName evidence="2">Uncharacterized protein</fullName>
    </submittedName>
</protein>
<evidence type="ECO:0000313" key="2">
    <source>
        <dbReference type="EMBL" id="KAJ8880585.1"/>
    </source>
</evidence>
<comment type="caution">
    <text evidence="2">The sequence shown here is derived from an EMBL/GenBank/DDBJ whole genome shotgun (WGS) entry which is preliminary data.</text>
</comment>
<feature type="compositionally biased region" description="Low complexity" evidence="1">
    <location>
        <begin position="121"/>
        <end position="131"/>
    </location>
</feature>